<feature type="domain" description="LTD" evidence="1">
    <location>
        <begin position="16"/>
        <end position="130"/>
    </location>
</feature>
<dbReference type="EMBL" id="LHXL01000001">
    <property type="protein sequence ID" value="KXA90733.1"/>
    <property type="molecule type" value="Genomic_DNA"/>
</dbReference>
<dbReference type="SUPFAM" id="SSF74853">
    <property type="entry name" value="Lamin A/C globular tail domain"/>
    <property type="match status" value="1"/>
</dbReference>
<dbReference type="Proteomes" id="UP000070589">
    <property type="component" value="Unassembled WGS sequence"/>
</dbReference>
<dbReference type="AlphaFoldDB" id="A0A133U953"/>
<dbReference type="Pfam" id="PF00932">
    <property type="entry name" value="LTD"/>
    <property type="match status" value="1"/>
</dbReference>
<reference evidence="2 3" key="1">
    <citation type="journal article" date="2016" name="Sci. Rep.">
        <title>Metabolic traits of an uncultured archaeal lineage -MSBL1- from brine pools of the Red Sea.</title>
        <authorList>
            <person name="Mwirichia R."/>
            <person name="Alam I."/>
            <person name="Rashid M."/>
            <person name="Vinu M."/>
            <person name="Ba-Alawi W."/>
            <person name="Anthony Kamau A."/>
            <person name="Kamanda Ngugi D."/>
            <person name="Goker M."/>
            <person name="Klenk H.P."/>
            <person name="Bajic V."/>
            <person name="Stingl U."/>
        </authorList>
    </citation>
    <scope>NUCLEOTIDE SEQUENCE [LARGE SCALE GENOMIC DNA]</scope>
    <source>
        <strain evidence="2">SCGC-AAA259D14</strain>
    </source>
</reference>
<protein>
    <recommendedName>
        <fullName evidence="1">LTD domain-containing protein</fullName>
    </recommendedName>
</protein>
<sequence>MTTRKERKGIWNILENGTETQNIYISGFHPDAQGTPEREHLDDEYIIIKNGQSSSVDMSGWTLSDEANHVFTFPQGFKLNKNFEVTVYTGHGTNTDTELYWSSDTPIWNNSGDNAYLRTPDGSLIDREKW</sequence>
<dbReference type="Gene3D" id="2.60.40.1260">
    <property type="entry name" value="Lamin Tail domain"/>
    <property type="match status" value="1"/>
</dbReference>
<dbReference type="InterPro" id="IPR036415">
    <property type="entry name" value="Lamin_tail_dom_sf"/>
</dbReference>
<comment type="caution">
    <text evidence="2">The sequence shown here is derived from an EMBL/GenBank/DDBJ whole genome shotgun (WGS) entry which is preliminary data.</text>
</comment>
<dbReference type="InterPro" id="IPR001322">
    <property type="entry name" value="Lamin_tail_dom"/>
</dbReference>
<proteinExistence type="predicted"/>
<gene>
    <name evidence="2" type="ORF">AKJ62_00070</name>
</gene>
<accession>A0A133U953</accession>
<organism evidence="2 3">
    <name type="scientific">candidate division MSBL1 archaeon SCGC-AAA259D14</name>
    <dbReference type="NCBI Taxonomy" id="1698261"/>
    <lineage>
        <taxon>Archaea</taxon>
        <taxon>Methanobacteriati</taxon>
        <taxon>Methanobacteriota</taxon>
        <taxon>candidate division MSBL1</taxon>
    </lineage>
</organism>
<evidence type="ECO:0000313" key="3">
    <source>
        <dbReference type="Proteomes" id="UP000070589"/>
    </source>
</evidence>
<keyword evidence="3" id="KW-1185">Reference proteome</keyword>
<dbReference type="PROSITE" id="PS51841">
    <property type="entry name" value="LTD"/>
    <property type="match status" value="1"/>
</dbReference>
<evidence type="ECO:0000259" key="1">
    <source>
        <dbReference type="PROSITE" id="PS51841"/>
    </source>
</evidence>
<name>A0A133U953_9EURY</name>
<evidence type="ECO:0000313" key="2">
    <source>
        <dbReference type="EMBL" id="KXA90733.1"/>
    </source>
</evidence>